<evidence type="ECO:0000259" key="2">
    <source>
        <dbReference type="Pfam" id="PF12175"/>
    </source>
</evidence>
<dbReference type="InterPro" id="IPR037251">
    <property type="entry name" value="WSSV_Vp28_sf"/>
</dbReference>
<accession>A0A193BL70</accession>
<gene>
    <name evidence="3" type="primary">VP24</name>
</gene>
<protein>
    <submittedName>
        <fullName evidence="3">Major structural protein</fullName>
    </submittedName>
</protein>
<name>A0A193BL70_9VIRU</name>
<proteinExistence type="predicted"/>
<dbReference type="EMBL" id="KU556688">
    <property type="protein sequence ID" value="ANN12658.1"/>
    <property type="molecule type" value="Genomic_DNA"/>
</dbReference>
<reference evidence="3" key="1">
    <citation type="submission" date="2016-01" db="EMBL/GenBank/DDBJ databases">
        <authorList>
            <person name="Oliw E.H."/>
        </authorList>
    </citation>
    <scope>NUCLEOTIDE SEQUENCE</scope>
    <source>
        <strain evidence="3">PONNERY_TAMIL NADU</strain>
    </source>
</reference>
<feature type="domain" description="White spot syndrome virus structural envelope protein Vp28" evidence="2">
    <location>
        <begin position="1"/>
        <end position="206"/>
    </location>
</feature>
<keyword evidence="1" id="KW-1133">Transmembrane helix</keyword>
<keyword evidence="1" id="KW-0472">Membrane</keyword>
<organism evidence="3">
    <name type="scientific">White spot syndrome virus</name>
    <dbReference type="NCBI Taxonomy" id="342409"/>
    <lineage>
        <taxon>Viruses</taxon>
        <taxon>Viruses incertae sedis</taxon>
        <taxon>Naldaviricetes</taxon>
        <taxon>Nimaviridae</taxon>
        <taxon>Whispovirus</taxon>
    </lineage>
</organism>
<evidence type="ECO:0000313" key="3">
    <source>
        <dbReference type="EMBL" id="ANN12658.1"/>
    </source>
</evidence>
<sequence length="208" mass="23148">MHMWGVYAAILAGLTLILVVISIVVTNIELNKKLDEKDKDAYPVESEIINLTINGVARGNHFNFVNGTLQTRNYGKVYVAGQGTSDSELVKKKGDIILTSLLGDGDHTLNVNKAESKELELYARVYNNTKRDITVDSVSLSPGLNATGREFSANKFVLYFKPTVLKKNRINTLVFGATFDEDIDDTNRHYLLSMRFSPGNDLFKVGEK</sequence>
<evidence type="ECO:0000256" key="1">
    <source>
        <dbReference type="SAM" id="Phobius"/>
    </source>
</evidence>
<keyword evidence="1" id="KW-0812">Transmembrane</keyword>
<dbReference type="InterPro" id="IPR022004">
    <property type="entry name" value="WSSV_Vp28"/>
</dbReference>
<dbReference type="Gene3D" id="2.60.40.2770">
    <property type="entry name" value="WSSV envelope protein-like"/>
    <property type="match status" value="1"/>
</dbReference>
<feature type="transmembrane region" description="Helical" evidence="1">
    <location>
        <begin position="6"/>
        <end position="28"/>
    </location>
</feature>
<dbReference type="SUPFAM" id="SSF158974">
    <property type="entry name" value="WSSV envelope protein-like"/>
    <property type="match status" value="1"/>
</dbReference>
<dbReference type="Pfam" id="PF12175">
    <property type="entry name" value="WSS_VP"/>
    <property type="match status" value="1"/>
</dbReference>